<sequence length="315" mass="34074">MRDPYQCPVGYICASSCDQPVDDPWPIEQVCTVNPYVTINTIVKTPLAEKIWKRLVAGPSGVFKRFVPKIDPDSGSPIAYLNKIFGVSPVEYKSLDGSTIVAGNPEAGRPGSEAEMYFPYIGGVHQYFLQCIQTLLRPRGYGANCPKGTEPVLSPTPIPGGGNCAESNSQYCSVAYLQKTFGDKASIASQICAIESGGNPLALNNGCLTGRSYDYSVGLFQVNLVPIPQYDGSGNIIGLVDSTWRCPGAFVTDINRVLPPFCIIKDNAILEACVQKFSDPDYNISVAWGPHLSNGGTYWCDWKYAALKCGIQDCP</sequence>
<comment type="caution">
    <text evidence="1">The sequence shown here is derived from an EMBL/GenBank/DDBJ whole genome shotgun (WGS) entry which is preliminary data.</text>
</comment>
<dbReference type="Proteomes" id="UP000034591">
    <property type="component" value="Unassembled WGS sequence"/>
</dbReference>
<gene>
    <name evidence="1" type="ORF">US53_C0068G0002</name>
</gene>
<evidence type="ECO:0000313" key="2">
    <source>
        <dbReference type="Proteomes" id="UP000034591"/>
    </source>
</evidence>
<dbReference type="STRING" id="1618545.US53_C0068G0002"/>
<organism evidence="1 2">
    <name type="scientific">Candidatus Woesebacteria bacterium GW2011_GWA1_37_7</name>
    <dbReference type="NCBI Taxonomy" id="1618545"/>
    <lineage>
        <taxon>Bacteria</taxon>
        <taxon>Candidatus Woeseibacteriota</taxon>
    </lineage>
</organism>
<evidence type="ECO:0008006" key="3">
    <source>
        <dbReference type="Google" id="ProtNLM"/>
    </source>
</evidence>
<dbReference type="EMBL" id="LBTI01000068">
    <property type="protein sequence ID" value="KKQ35926.1"/>
    <property type="molecule type" value="Genomic_DNA"/>
</dbReference>
<protein>
    <recommendedName>
        <fullName evidence="3">Transglycosylase SLT domain-containing protein</fullName>
    </recommendedName>
</protein>
<name>A0A0G0K5K0_9BACT</name>
<accession>A0A0G0K5K0</accession>
<dbReference type="AlphaFoldDB" id="A0A0G0K5K0"/>
<evidence type="ECO:0000313" key="1">
    <source>
        <dbReference type="EMBL" id="KKQ35926.1"/>
    </source>
</evidence>
<reference evidence="1 2" key="1">
    <citation type="journal article" date="2015" name="Nature">
        <title>rRNA introns, odd ribosomes, and small enigmatic genomes across a large radiation of phyla.</title>
        <authorList>
            <person name="Brown C.T."/>
            <person name="Hug L.A."/>
            <person name="Thomas B.C."/>
            <person name="Sharon I."/>
            <person name="Castelle C.J."/>
            <person name="Singh A."/>
            <person name="Wilkins M.J."/>
            <person name="Williams K.H."/>
            <person name="Banfield J.F."/>
        </authorList>
    </citation>
    <scope>NUCLEOTIDE SEQUENCE [LARGE SCALE GENOMIC DNA]</scope>
</reference>
<proteinExistence type="predicted"/>